<evidence type="ECO:0000313" key="2">
    <source>
        <dbReference type="EMBL" id="GHB50328.1"/>
    </source>
</evidence>
<sequence length="119" mass="12578">MAGGEASATRSATPDAAGASVPLWRWPRPTGGSTHLYAAGRDRVHQWSQDHPSLPLIPRAGGRLTDTEPDGRPWRPLEHLPSPDTPSVPGGPDRSVGAATGLHGAGMRGQTDATFWKEQ</sequence>
<comment type="caution">
    <text evidence="2">The sequence shown here is derived from an EMBL/GenBank/DDBJ whole genome shotgun (WGS) entry which is preliminary data.</text>
</comment>
<organism evidence="2 3">
    <name type="scientific">Streptomyces cirratus</name>
    <dbReference type="NCBI Taxonomy" id="68187"/>
    <lineage>
        <taxon>Bacteria</taxon>
        <taxon>Bacillati</taxon>
        <taxon>Actinomycetota</taxon>
        <taxon>Actinomycetes</taxon>
        <taxon>Kitasatosporales</taxon>
        <taxon>Streptomycetaceae</taxon>
        <taxon>Streptomyces</taxon>
    </lineage>
</organism>
<evidence type="ECO:0000256" key="1">
    <source>
        <dbReference type="SAM" id="MobiDB-lite"/>
    </source>
</evidence>
<dbReference type="EMBL" id="BMVP01000003">
    <property type="protein sequence ID" value="GHB50328.1"/>
    <property type="molecule type" value="Genomic_DNA"/>
</dbReference>
<keyword evidence="3" id="KW-1185">Reference proteome</keyword>
<name>A0ABQ3EPQ6_9ACTN</name>
<gene>
    <name evidence="2" type="ORF">GCM10010347_19800</name>
</gene>
<feature type="compositionally biased region" description="Basic and acidic residues" evidence="1">
    <location>
        <begin position="65"/>
        <end position="78"/>
    </location>
</feature>
<reference evidence="3" key="1">
    <citation type="journal article" date="2019" name="Int. J. Syst. Evol. Microbiol.">
        <title>The Global Catalogue of Microorganisms (GCM) 10K type strain sequencing project: providing services to taxonomists for standard genome sequencing and annotation.</title>
        <authorList>
            <consortium name="The Broad Institute Genomics Platform"/>
            <consortium name="The Broad Institute Genome Sequencing Center for Infectious Disease"/>
            <person name="Wu L."/>
            <person name="Ma J."/>
        </authorList>
    </citation>
    <scope>NUCLEOTIDE SEQUENCE [LARGE SCALE GENOMIC DNA]</scope>
    <source>
        <strain evidence="3">JCM 4738</strain>
    </source>
</reference>
<feature type="region of interest" description="Disordered" evidence="1">
    <location>
        <begin position="1"/>
        <end position="30"/>
    </location>
</feature>
<accession>A0ABQ3EPQ6</accession>
<dbReference type="Proteomes" id="UP000642673">
    <property type="component" value="Unassembled WGS sequence"/>
</dbReference>
<proteinExistence type="predicted"/>
<evidence type="ECO:0000313" key="3">
    <source>
        <dbReference type="Proteomes" id="UP000642673"/>
    </source>
</evidence>
<protein>
    <submittedName>
        <fullName evidence="2">Uncharacterized protein</fullName>
    </submittedName>
</protein>
<feature type="region of interest" description="Disordered" evidence="1">
    <location>
        <begin position="48"/>
        <end position="119"/>
    </location>
</feature>